<dbReference type="EMBL" id="JASJQH010007956">
    <property type="protein sequence ID" value="KAK9696486.1"/>
    <property type="molecule type" value="Genomic_DNA"/>
</dbReference>
<feature type="region of interest" description="Disordered" evidence="1">
    <location>
        <begin position="136"/>
        <end position="169"/>
    </location>
</feature>
<evidence type="ECO:0000256" key="2">
    <source>
        <dbReference type="SAM" id="SignalP"/>
    </source>
</evidence>
<keyword evidence="4" id="KW-1185">Reference proteome</keyword>
<sequence length="215" mass="22678">MLFKQFLSTVLVLSSPILIKAQSSSAVGENTDITSTVWVTVTATEETSTPLIETLTPTSISEPTDVDSTVVVTETATPTLSDEGTQSSVCSIPPINSTPTETYDSTVTVTVTSTNSNSLTEVMPTSSTDSTIITTASNEHSSTSGHTSAASTNATSTKQTTSTALPTPQSDDCEANHYRCNGDDFDQCVFGKWLKRQCATGTKCHNSEGSYIACY</sequence>
<accession>A0ABR2VST6</accession>
<feature type="region of interest" description="Disordered" evidence="1">
    <location>
        <begin position="78"/>
        <end position="97"/>
    </location>
</feature>
<reference evidence="3 4" key="1">
    <citation type="submission" date="2023-04" db="EMBL/GenBank/DDBJ databases">
        <title>Genome of Basidiobolus ranarum AG-B5.</title>
        <authorList>
            <person name="Stajich J.E."/>
            <person name="Carter-House D."/>
            <person name="Gryganskyi A."/>
        </authorList>
    </citation>
    <scope>NUCLEOTIDE SEQUENCE [LARGE SCALE GENOMIC DNA]</scope>
    <source>
        <strain evidence="3 4">AG-B5</strain>
    </source>
</reference>
<gene>
    <name evidence="3" type="ORF">K7432_012434</name>
</gene>
<feature type="compositionally biased region" description="Low complexity" evidence="1">
    <location>
        <begin position="136"/>
        <end position="167"/>
    </location>
</feature>
<feature type="compositionally biased region" description="Polar residues" evidence="1">
    <location>
        <begin position="78"/>
        <end position="90"/>
    </location>
</feature>
<feature type="signal peptide" evidence="2">
    <location>
        <begin position="1"/>
        <end position="21"/>
    </location>
</feature>
<evidence type="ECO:0000256" key="1">
    <source>
        <dbReference type="SAM" id="MobiDB-lite"/>
    </source>
</evidence>
<organism evidence="3 4">
    <name type="scientific">Basidiobolus ranarum</name>
    <dbReference type="NCBI Taxonomy" id="34480"/>
    <lineage>
        <taxon>Eukaryota</taxon>
        <taxon>Fungi</taxon>
        <taxon>Fungi incertae sedis</taxon>
        <taxon>Zoopagomycota</taxon>
        <taxon>Entomophthoromycotina</taxon>
        <taxon>Basidiobolomycetes</taxon>
        <taxon>Basidiobolales</taxon>
        <taxon>Basidiobolaceae</taxon>
        <taxon>Basidiobolus</taxon>
    </lineage>
</organism>
<evidence type="ECO:0000313" key="4">
    <source>
        <dbReference type="Proteomes" id="UP001479436"/>
    </source>
</evidence>
<name>A0ABR2VST6_9FUNG</name>
<feature type="chain" id="PRO_5046067562" evidence="2">
    <location>
        <begin position="22"/>
        <end position="215"/>
    </location>
</feature>
<evidence type="ECO:0000313" key="3">
    <source>
        <dbReference type="EMBL" id="KAK9696486.1"/>
    </source>
</evidence>
<protein>
    <submittedName>
        <fullName evidence="3">Uncharacterized protein</fullName>
    </submittedName>
</protein>
<dbReference type="Proteomes" id="UP001479436">
    <property type="component" value="Unassembled WGS sequence"/>
</dbReference>
<comment type="caution">
    <text evidence="3">The sequence shown here is derived from an EMBL/GenBank/DDBJ whole genome shotgun (WGS) entry which is preliminary data.</text>
</comment>
<keyword evidence="2" id="KW-0732">Signal</keyword>
<proteinExistence type="predicted"/>